<gene>
    <name evidence="4" type="ORF">E7101_03720</name>
</gene>
<dbReference type="SUPFAM" id="SSF160935">
    <property type="entry name" value="VPA0735-like"/>
    <property type="match status" value="1"/>
</dbReference>
<dbReference type="InterPro" id="IPR037050">
    <property type="entry name" value="DUF1254_sf"/>
</dbReference>
<name>A0A9D5P131_XYLRU</name>
<evidence type="ECO:0000259" key="2">
    <source>
        <dbReference type="Pfam" id="PF06742"/>
    </source>
</evidence>
<evidence type="ECO:0000256" key="1">
    <source>
        <dbReference type="SAM" id="Phobius"/>
    </source>
</evidence>
<keyword evidence="1" id="KW-0472">Membrane</keyword>
<dbReference type="InterPro" id="IPR010679">
    <property type="entry name" value="DUF1254"/>
</dbReference>
<sequence>MDFFHIFAAVKKFFTINQIKNCMKTKLIHYLATAAMMLLATIVGTGCASYSDNPANASNKLTDAEKAELLERAYVYALPLMLMDATYLHMTNVVEPVGQQQAPPNRLIHARVLANANTKEVVTPNVDTNYTQVMMDLSGDALVLRLPHTDRFCLAQILDAWSNCIAAPVATDIEGDYGYYCFTGPNFKGEVPANMTHIASPTDHVWMLLRTVCKGKDDLPNVHAIQDEMRTYMLNDYLTTGAEYTGKGTHNPDYDFKAPVDYIMTMPMDKFFARANELMLTNPPAKEDAKWLADLKRINVGPGLKFDASIFGSEAEQLWTNLVTNIIAITTPRSQQFVKPNGSWQFYGEPIAEFGTEYYYRALIAVAALAANPVSVAVYPRANVDSEGKHLNGNHRYCLHIDADNWPDTNPFGFWSVTLYGEDNFLYDNEQNRYNITDRDNWKRNDDGSLDIYVSHEADTEHPDNWLPAPADDFHLIFRIYNPVARIAHNEWTMPIITRLD</sequence>
<protein>
    <submittedName>
        <fullName evidence="4">DUF1254 domain-containing protein</fullName>
    </submittedName>
</protein>
<evidence type="ECO:0000313" key="4">
    <source>
        <dbReference type="EMBL" id="MBE6270042.1"/>
    </source>
</evidence>
<evidence type="ECO:0000259" key="3">
    <source>
        <dbReference type="Pfam" id="PF06863"/>
    </source>
</evidence>
<dbReference type="Gene3D" id="2.60.40.1610">
    <property type="entry name" value="Domain of unknown function DUF1254"/>
    <property type="match status" value="1"/>
</dbReference>
<dbReference type="Pfam" id="PF06863">
    <property type="entry name" value="DUF1254"/>
    <property type="match status" value="1"/>
</dbReference>
<keyword evidence="1" id="KW-0812">Transmembrane</keyword>
<keyword evidence="1" id="KW-1133">Transmembrane helix</keyword>
<dbReference type="Proteomes" id="UP000806522">
    <property type="component" value="Unassembled WGS sequence"/>
</dbReference>
<dbReference type="AlphaFoldDB" id="A0A9D5P131"/>
<feature type="domain" description="DUF1214" evidence="2">
    <location>
        <begin position="377"/>
        <end position="483"/>
    </location>
</feature>
<dbReference type="InterPro" id="IPR037049">
    <property type="entry name" value="DUF1214_C_sf"/>
</dbReference>
<dbReference type="Pfam" id="PF06742">
    <property type="entry name" value="DUF1214"/>
    <property type="match status" value="1"/>
</dbReference>
<comment type="caution">
    <text evidence="4">The sequence shown here is derived from an EMBL/GenBank/DDBJ whole genome shotgun (WGS) entry which is preliminary data.</text>
</comment>
<dbReference type="PANTHER" id="PTHR36509">
    <property type="entry name" value="BLL3101 PROTEIN"/>
    <property type="match status" value="1"/>
</dbReference>
<proteinExistence type="predicted"/>
<evidence type="ECO:0000313" key="5">
    <source>
        <dbReference type="Proteomes" id="UP000806522"/>
    </source>
</evidence>
<accession>A0A9D5P131</accession>
<dbReference type="Gene3D" id="2.60.120.600">
    <property type="entry name" value="Domain of unknown function DUF1214, C-terminal domain"/>
    <property type="match status" value="1"/>
</dbReference>
<reference evidence="4" key="1">
    <citation type="submission" date="2019-04" db="EMBL/GenBank/DDBJ databases">
        <title>Evolution of Biomass-Degrading Anaerobic Consortia Revealed by Metagenomics.</title>
        <authorList>
            <person name="Peng X."/>
        </authorList>
    </citation>
    <scope>NUCLEOTIDE SEQUENCE</scope>
    <source>
        <strain evidence="4">SIG140</strain>
    </source>
</reference>
<dbReference type="EMBL" id="SUYC01000003">
    <property type="protein sequence ID" value="MBE6270042.1"/>
    <property type="molecule type" value="Genomic_DNA"/>
</dbReference>
<organism evidence="4 5">
    <name type="scientific">Xylanibacter ruminicola</name>
    <name type="common">Prevotella ruminicola</name>
    <dbReference type="NCBI Taxonomy" id="839"/>
    <lineage>
        <taxon>Bacteria</taxon>
        <taxon>Pseudomonadati</taxon>
        <taxon>Bacteroidota</taxon>
        <taxon>Bacteroidia</taxon>
        <taxon>Bacteroidales</taxon>
        <taxon>Prevotellaceae</taxon>
        <taxon>Xylanibacter</taxon>
    </lineage>
</organism>
<dbReference type="InterPro" id="IPR010621">
    <property type="entry name" value="DUF1214"/>
</dbReference>
<feature type="domain" description="DUF1254" evidence="3">
    <location>
        <begin position="104"/>
        <end position="232"/>
    </location>
</feature>
<feature type="transmembrane region" description="Helical" evidence="1">
    <location>
        <begin position="27"/>
        <end position="51"/>
    </location>
</feature>
<dbReference type="PANTHER" id="PTHR36509:SF2">
    <property type="entry name" value="BLL3101 PROTEIN"/>
    <property type="match status" value="1"/>
</dbReference>